<evidence type="ECO:0000256" key="3">
    <source>
        <dbReference type="ARBA" id="ARBA00023125"/>
    </source>
</evidence>
<dbReference type="PANTHER" id="PTHR46164:SF3">
    <property type="entry name" value="ATF6, ISOFORM C"/>
    <property type="match status" value="1"/>
</dbReference>
<keyword evidence="6" id="KW-0175">Coiled coil</keyword>
<comment type="caution">
    <text evidence="9">The sequence shown here is derived from an EMBL/GenBank/DDBJ whole genome shotgun (WGS) entry which is preliminary data.</text>
</comment>
<protein>
    <recommendedName>
        <fullName evidence="8">BZIP domain-containing protein</fullName>
    </recommendedName>
</protein>
<dbReference type="InterPro" id="IPR051882">
    <property type="entry name" value="ATF_bZIP_TF"/>
</dbReference>
<evidence type="ECO:0000256" key="6">
    <source>
        <dbReference type="SAM" id="Coils"/>
    </source>
</evidence>
<evidence type="ECO:0000256" key="7">
    <source>
        <dbReference type="SAM" id="MobiDB-lite"/>
    </source>
</evidence>
<evidence type="ECO:0000256" key="1">
    <source>
        <dbReference type="ARBA" id="ARBA00004167"/>
    </source>
</evidence>
<dbReference type="AlphaFoldDB" id="A0A4S4LJM8"/>
<feature type="compositionally biased region" description="Polar residues" evidence="7">
    <location>
        <begin position="505"/>
        <end position="517"/>
    </location>
</feature>
<evidence type="ECO:0000256" key="5">
    <source>
        <dbReference type="ARBA" id="ARBA00023242"/>
    </source>
</evidence>
<dbReference type="GO" id="GO:0016020">
    <property type="term" value="C:membrane"/>
    <property type="evidence" value="ECO:0007669"/>
    <property type="project" value="UniProtKB-SubCell"/>
</dbReference>
<dbReference type="OrthoDB" id="674948at2759"/>
<dbReference type="PANTHER" id="PTHR46164">
    <property type="entry name" value="ATF6, ISOFORM C"/>
    <property type="match status" value="1"/>
</dbReference>
<evidence type="ECO:0000259" key="8">
    <source>
        <dbReference type="PROSITE" id="PS50217"/>
    </source>
</evidence>
<feature type="region of interest" description="Disordered" evidence="7">
    <location>
        <begin position="503"/>
        <end position="530"/>
    </location>
</feature>
<feature type="region of interest" description="Disordered" evidence="7">
    <location>
        <begin position="186"/>
        <end position="208"/>
    </location>
</feature>
<organism evidence="9 10">
    <name type="scientific">Phellinidium pouzarii</name>
    <dbReference type="NCBI Taxonomy" id="167371"/>
    <lineage>
        <taxon>Eukaryota</taxon>
        <taxon>Fungi</taxon>
        <taxon>Dikarya</taxon>
        <taxon>Basidiomycota</taxon>
        <taxon>Agaricomycotina</taxon>
        <taxon>Agaricomycetes</taxon>
        <taxon>Hymenochaetales</taxon>
        <taxon>Hymenochaetaceae</taxon>
        <taxon>Phellinidium</taxon>
    </lineage>
</organism>
<dbReference type="EMBL" id="SGPK01000044">
    <property type="protein sequence ID" value="THH10110.1"/>
    <property type="molecule type" value="Genomic_DNA"/>
</dbReference>
<comment type="subcellular location">
    <subcellularLocation>
        <location evidence="1">Membrane</location>
        <topology evidence="1">Single-pass membrane protein</topology>
    </subcellularLocation>
</comment>
<dbReference type="InterPro" id="IPR004827">
    <property type="entry name" value="bZIP"/>
</dbReference>
<feature type="region of interest" description="Disordered" evidence="7">
    <location>
        <begin position="147"/>
        <end position="168"/>
    </location>
</feature>
<dbReference type="GO" id="GO:0000978">
    <property type="term" value="F:RNA polymerase II cis-regulatory region sequence-specific DNA binding"/>
    <property type="evidence" value="ECO:0007669"/>
    <property type="project" value="TreeGrafter"/>
</dbReference>
<sequence>MDFEPAQARRMLHPGLTFDTESASALFAWENIQHQSPFHRAEQVAVPSMPTETQSVFGYRPATGFSQEPMVGTAMSTRTSVKAFLPSLPLSPTPLSLSEMKMLEYSTGTRIGHGSEVADSRGRRMHCLPTNHRFDFNFSLPHLDLSQHPHPSLPTPLPSPTNTATASNNSMLNILPQSLVSSAASEASSSASSTKRSSSHSDCSASMTTVATKRQRACMNSKDFVPPDVTGLSKREARLVKNRAAAFLSRQRKREEFELMEERVAELEQENERLRRLAGAGGRSSYSPLSSSSECTELDQLREQLAEARHRQAELEHRLETSQQQYKVKSEMYEPMLSEGTCSGASSPFMGPGSLKNIVTNPKGGASLGLMVLLCALPSLLSHPSSHSRSTLPTSRSFLDNIKWDAPAYFSVPTDGLGAPSALDWEFDYPGTGFSSGVGQNVDMDVDCNNNVAEASESNAWKKLELEGDNDLGLGDLGLGALDISFDTRRTKDGKIRVRVHSAPALQQTQKLEQHTPSPEPRADGSLTLPIAVPSPTNEEFLFSSLSFPPQVQTQEHSQVQSHTDPLSFSYIDADPLGPFLGAFEGSAPCRLPEYPFDYYTSGGMCVPSSRDTTTRRRVRIALKSFPQPGGEGGEWEVEVR</sequence>
<keyword evidence="4" id="KW-0804">Transcription</keyword>
<dbReference type="Gene3D" id="1.20.5.170">
    <property type="match status" value="1"/>
</dbReference>
<evidence type="ECO:0000256" key="4">
    <source>
        <dbReference type="ARBA" id="ARBA00023163"/>
    </source>
</evidence>
<feature type="domain" description="BZIP" evidence="8">
    <location>
        <begin position="232"/>
        <end position="276"/>
    </location>
</feature>
<gene>
    <name evidence="9" type="ORF">EW145_g1558</name>
</gene>
<dbReference type="Pfam" id="PF00170">
    <property type="entry name" value="bZIP_1"/>
    <property type="match status" value="1"/>
</dbReference>
<name>A0A4S4LJM8_9AGAM</name>
<dbReference type="GO" id="GO:0000981">
    <property type="term" value="F:DNA-binding transcription factor activity, RNA polymerase II-specific"/>
    <property type="evidence" value="ECO:0007669"/>
    <property type="project" value="TreeGrafter"/>
</dbReference>
<evidence type="ECO:0000256" key="2">
    <source>
        <dbReference type="ARBA" id="ARBA00023015"/>
    </source>
</evidence>
<keyword evidence="5" id="KW-0539">Nucleus</keyword>
<dbReference type="GO" id="GO:0005634">
    <property type="term" value="C:nucleus"/>
    <property type="evidence" value="ECO:0007669"/>
    <property type="project" value="TreeGrafter"/>
</dbReference>
<proteinExistence type="predicted"/>
<dbReference type="GO" id="GO:0030968">
    <property type="term" value="P:endoplasmic reticulum unfolded protein response"/>
    <property type="evidence" value="ECO:0007669"/>
    <property type="project" value="TreeGrafter"/>
</dbReference>
<dbReference type="SUPFAM" id="SSF57959">
    <property type="entry name" value="Leucine zipper domain"/>
    <property type="match status" value="1"/>
</dbReference>
<dbReference type="PROSITE" id="PS50217">
    <property type="entry name" value="BZIP"/>
    <property type="match status" value="1"/>
</dbReference>
<dbReference type="InterPro" id="IPR046347">
    <property type="entry name" value="bZIP_sf"/>
</dbReference>
<keyword evidence="10" id="KW-1185">Reference proteome</keyword>
<reference evidence="9 10" key="1">
    <citation type="submission" date="2019-02" db="EMBL/GenBank/DDBJ databases">
        <title>Genome sequencing of the rare red list fungi Phellinidium pouzarii.</title>
        <authorList>
            <person name="Buettner E."/>
            <person name="Kellner H."/>
        </authorList>
    </citation>
    <scope>NUCLEOTIDE SEQUENCE [LARGE SCALE GENOMIC DNA]</scope>
    <source>
        <strain evidence="9 10">DSM 108285</strain>
    </source>
</reference>
<keyword evidence="3" id="KW-0238">DNA-binding</keyword>
<keyword evidence="2" id="KW-0805">Transcription regulation</keyword>
<dbReference type="SMART" id="SM00338">
    <property type="entry name" value="BRLZ"/>
    <property type="match status" value="1"/>
</dbReference>
<accession>A0A4S4LJM8</accession>
<feature type="compositionally biased region" description="Low complexity" evidence="7">
    <location>
        <begin position="186"/>
        <end position="204"/>
    </location>
</feature>
<feature type="coiled-coil region" evidence="6">
    <location>
        <begin position="250"/>
        <end position="325"/>
    </location>
</feature>
<dbReference type="CDD" id="cd14812">
    <property type="entry name" value="bZIP_u3"/>
    <property type="match status" value="1"/>
</dbReference>
<evidence type="ECO:0000313" key="10">
    <source>
        <dbReference type="Proteomes" id="UP000308199"/>
    </source>
</evidence>
<evidence type="ECO:0000313" key="9">
    <source>
        <dbReference type="EMBL" id="THH10110.1"/>
    </source>
</evidence>
<dbReference type="Proteomes" id="UP000308199">
    <property type="component" value="Unassembled WGS sequence"/>
</dbReference>